<dbReference type="InterPro" id="IPR009057">
    <property type="entry name" value="Homeodomain-like_sf"/>
</dbReference>
<feature type="compositionally biased region" description="Basic and acidic residues" evidence="5">
    <location>
        <begin position="20"/>
        <end position="30"/>
    </location>
</feature>
<dbReference type="PRINTS" id="PR00455">
    <property type="entry name" value="HTHTETR"/>
</dbReference>
<dbReference type="PROSITE" id="PS50977">
    <property type="entry name" value="HTH_TETR_2"/>
    <property type="match status" value="1"/>
</dbReference>
<dbReference type="InterPro" id="IPR001647">
    <property type="entry name" value="HTH_TetR"/>
</dbReference>
<dbReference type="InterPro" id="IPR050109">
    <property type="entry name" value="HTH-type_TetR-like_transc_reg"/>
</dbReference>
<sequence>MVDAPPQAGALPVSRPVDGPAKEQGGRRAETRQRLYRAAADLIAEQGFAATTVDAIAERAGVAKGTVFYNFGSKEALFAGLLDHGIERLADALAEAARGPAASPVAVLDALMLAQLRFFDEYGPFARVLLAEMWRAAWQDAVLRLRTSVLAVYERVLADAVEAGELRPGLDTGTAATAVFGMVLTVAIERRALRPDQPVEDVHATLAELVHRRISP</sequence>
<dbReference type="Pfam" id="PF16925">
    <property type="entry name" value="TetR_C_13"/>
    <property type="match status" value="1"/>
</dbReference>
<evidence type="ECO:0000256" key="5">
    <source>
        <dbReference type="SAM" id="MobiDB-lite"/>
    </source>
</evidence>
<keyword evidence="2 4" id="KW-0238">DNA-binding</keyword>
<feature type="DNA-binding region" description="H-T-H motif" evidence="4">
    <location>
        <begin position="52"/>
        <end position="71"/>
    </location>
</feature>
<evidence type="ECO:0000259" key="6">
    <source>
        <dbReference type="PROSITE" id="PS50977"/>
    </source>
</evidence>
<dbReference type="PANTHER" id="PTHR30055">
    <property type="entry name" value="HTH-TYPE TRANSCRIPTIONAL REGULATOR RUTR"/>
    <property type="match status" value="1"/>
</dbReference>
<keyword evidence="1" id="KW-0805">Transcription regulation</keyword>
<reference evidence="7 8" key="1">
    <citation type="submission" date="2019-10" db="EMBL/GenBank/DDBJ databases">
        <title>Nonomuraea sp. nov., isolated from Phyllanthus amarus.</title>
        <authorList>
            <person name="Klykleung N."/>
            <person name="Tanasupawat S."/>
        </authorList>
    </citation>
    <scope>NUCLEOTIDE SEQUENCE [LARGE SCALE GENOMIC DNA]</scope>
    <source>
        <strain evidence="7 8">CR1-09</strain>
    </source>
</reference>
<keyword evidence="3" id="KW-0804">Transcription</keyword>
<evidence type="ECO:0000313" key="7">
    <source>
        <dbReference type="EMBL" id="KAB8181001.1"/>
    </source>
</evidence>
<evidence type="ECO:0000256" key="2">
    <source>
        <dbReference type="ARBA" id="ARBA00023125"/>
    </source>
</evidence>
<dbReference type="SUPFAM" id="SSF48498">
    <property type="entry name" value="Tetracyclin repressor-like, C-terminal domain"/>
    <property type="match status" value="1"/>
</dbReference>
<dbReference type="Proteomes" id="UP000313066">
    <property type="component" value="Unassembled WGS sequence"/>
</dbReference>
<organism evidence="7 8">
    <name type="scientific">Microbispora catharanthi</name>
    <dbReference type="NCBI Taxonomy" id="1712871"/>
    <lineage>
        <taxon>Bacteria</taxon>
        <taxon>Bacillati</taxon>
        <taxon>Actinomycetota</taxon>
        <taxon>Actinomycetes</taxon>
        <taxon>Streptosporangiales</taxon>
        <taxon>Streptosporangiaceae</taxon>
        <taxon>Microbispora</taxon>
    </lineage>
</organism>
<dbReference type="PANTHER" id="PTHR30055:SF238">
    <property type="entry name" value="MYCOFACTOCIN BIOSYNTHESIS TRANSCRIPTIONAL REGULATOR MFTR-RELATED"/>
    <property type="match status" value="1"/>
</dbReference>
<dbReference type="InterPro" id="IPR011075">
    <property type="entry name" value="TetR_C"/>
</dbReference>
<accession>A0A5N6BIX1</accession>
<dbReference type="Gene3D" id="1.10.357.10">
    <property type="entry name" value="Tetracycline Repressor, domain 2"/>
    <property type="match status" value="1"/>
</dbReference>
<name>A0A5N6BIX1_9ACTN</name>
<feature type="domain" description="HTH tetR-type" evidence="6">
    <location>
        <begin position="29"/>
        <end position="89"/>
    </location>
</feature>
<dbReference type="Gene3D" id="1.10.10.60">
    <property type="entry name" value="Homeodomain-like"/>
    <property type="match status" value="1"/>
</dbReference>
<gene>
    <name evidence="7" type="ORF">FH610_030720</name>
</gene>
<dbReference type="AlphaFoldDB" id="A0A5N6BIX1"/>
<dbReference type="Pfam" id="PF00440">
    <property type="entry name" value="TetR_N"/>
    <property type="match status" value="1"/>
</dbReference>
<feature type="region of interest" description="Disordered" evidence="5">
    <location>
        <begin position="1"/>
        <end position="30"/>
    </location>
</feature>
<dbReference type="GO" id="GO:0003700">
    <property type="term" value="F:DNA-binding transcription factor activity"/>
    <property type="evidence" value="ECO:0007669"/>
    <property type="project" value="TreeGrafter"/>
</dbReference>
<evidence type="ECO:0000256" key="1">
    <source>
        <dbReference type="ARBA" id="ARBA00023015"/>
    </source>
</evidence>
<dbReference type="EMBL" id="VDMA02000019">
    <property type="protein sequence ID" value="KAB8181001.1"/>
    <property type="molecule type" value="Genomic_DNA"/>
</dbReference>
<dbReference type="InterPro" id="IPR036271">
    <property type="entry name" value="Tet_transcr_reg_TetR-rel_C_sf"/>
</dbReference>
<dbReference type="GO" id="GO:0000976">
    <property type="term" value="F:transcription cis-regulatory region binding"/>
    <property type="evidence" value="ECO:0007669"/>
    <property type="project" value="TreeGrafter"/>
</dbReference>
<proteinExistence type="predicted"/>
<evidence type="ECO:0000313" key="8">
    <source>
        <dbReference type="Proteomes" id="UP000313066"/>
    </source>
</evidence>
<protein>
    <submittedName>
        <fullName evidence="7">TetR family transcriptional regulator</fullName>
    </submittedName>
</protein>
<evidence type="ECO:0000256" key="4">
    <source>
        <dbReference type="PROSITE-ProRule" id="PRU00335"/>
    </source>
</evidence>
<evidence type="ECO:0000256" key="3">
    <source>
        <dbReference type="ARBA" id="ARBA00023163"/>
    </source>
</evidence>
<dbReference type="SUPFAM" id="SSF46689">
    <property type="entry name" value="Homeodomain-like"/>
    <property type="match status" value="1"/>
</dbReference>
<keyword evidence="8" id="KW-1185">Reference proteome</keyword>
<comment type="caution">
    <text evidence="7">The sequence shown here is derived from an EMBL/GenBank/DDBJ whole genome shotgun (WGS) entry which is preliminary data.</text>
</comment>